<organism evidence="1 2">
    <name type="scientific">Lutzomyia longipalpis</name>
    <name type="common">Sand fly</name>
    <dbReference type="NCBI Taxonomy" id="7200"/>
    <lineage>
        <taxon>Eukaryota</taxon>
        <taxon>Metazoa</taxon>
        <taxon>Ecdysozoa</taxon>
        <taxon>Arthropoda</taxon>
        <taxon>Hexapoda</taxon>
        <taxon>Insecta</taxon>
        <taxon>Pterygota</taxon>
        <taxon>Neoptera</taxon>
        <taxon>Endopterygota</taxon>
        <taxon>Diptera</taxon>
        <taxon>Nematocera</taxon>
        <taxon>Psychodoidea</taxon>
        <taxon>Psychodidae</taxon>
        <taxon>Lutzomyia</taxon>
        <taxon>Lutzomyia</taxon>
    </lineage>
</organism>
<dbReference type="EnsemblMetazoa" id="LLOJ002527-RA">
    <property type="protein sequence ID" value="LLOJ002527-PA"/>
    <property type="gene ID" value="LLOJ002527"/>
</dbReference>
<dbReference type="Proteomes" id="UP000092461">
    <property type="component" value="Unassembled WGS sequence"/>
</dbReference>
<keyword evidence="2" id="KW-1185">Reference proteome</keyword>
<dbReference type="EMBL" id="AJWK01008287">
    <property type="status" value="NOT_ANNOTATED_CDS"/>
    <property type="molecule type" value="Genomic_DNA"/>
</dbReference>
<sequence length="150" mass="17282">PPGGNVDDEQNRKAIEALKNAKEYSFVDEEDILYQESILNKLIISDPVEFHDRTFLSHLNQLPWSEPLFTRRVEQTILTGKHMTFCRVSNESISIASEILKFPNFTTFIKPPSHCPYHFSVDDILSSSTIRMRMEAITLLICLLLHVLMC</sequence>
<protein>
    <submittedName>
        <fullName evidence="1">Uncharacterized protein</fullName>
    </submittedName>
</protein>
<evidence type="ECO:0000313" key="1">
    <source>
        <dbReference type="EnsemblMetazoa" id="LLOJ002527-PA"/>
    </source>
</evidence>
<reference evidence="1" key="1">
    <citation type="submission" date="2020-05" db="UniProtKB">
        <authorList>
            <consortium name="EnsemblMetazoa"/>
        </authorList>
    </citation>
    <scope>IDENTIFICATION</scope>
    <source>
        <strain evidence="1">Jacobina</strain>
    </source>
</reference>
<evidence type="ECO:0000313" key="2">
    <source>
        <dbReference type="Proteomes" id="UP000092461"/>
    </source>
</evidence>
<dbReference type="VEuPathDB" id="VectorBase:LLONM1_007229"/>
<accession>A0A1B0CDV7</accession>
<dbReference type="VEuPathDB" id="VectorBase:LLOJ002527"/>
<name>A0A1B0CDV7_LUTLO</name>
<proteinExistence type="predicted"/>
<dbReference type="AlphaFoldDB" id="A0A1B0CDV7"/>